<keyword evidence="2" id="KW-0479">Metal-binding</keyword>
<keyword evidence="3" id="KW-0677">Repeat</keyword>
<proteinExistence type="predicted"/>
<feature type="domain" description="C2H2-type" evidence="8">
    <location>
        <begin position="160"/>
        <end position="187"/>
    </location>
</feature>
<evidence type="ECO:0000313" key="10">
    <source>
        <dbReference type="Proteomes" id="UP001219518"/>
    </source>
</evidence>
<dbReference type="Pfam" id="PF00096">
    <property type="entry name" value="zf-C2H2"/>
    <property type="match status" value="5"/>
</dbReference>
<dbReference type="FunFam" id="3.30.160.60:FF:002343">
    <property type="entry name" value="Zinc finger protein 33A"/>
    <property type="match status" value="1"/>
</dbReference>
<accession>A0AAE1GQE5</accession>
<dbReference type="GO" id="GO:0005634">
    <property type="term" value="C:nucleus"/>
    <property type="evidence" value="ECO:0007669"/>
    <property type="project" value="UniProtKB-SubCell"/>
</dbReference>
<dbReference type="SMART" id="SM00355">
    <property type="entry name" value="ZnF_C2H2"/>
    <property type="match status" value="6"/>
</dbReference>
<feature type="domain" description="C2H2-type" evidence="8">
    <location>
        <begin position="75"/>
        <end position="102"/>
    </location>
</feature>
<keyword evidence="6" id="KW-0539">Nucleus</keyword>
<dbReference type="GO" id="GO:0006355">
    <property type="term" value="P:regulation of DNA-templated transcription"/>
    <property type="evidence" value="ECO:0007669"/>
    <property type="project" value="UniProtKB-ARBA"/>
</dbReference>
<dbReference type="InterPro" id="IPR050888">
    <property type="entry name" value="ZnF_C2H2-type_TF"/>
</dbReference>
<dbReference type="SUPFAM" id="SSF57667">
    <property type="entry name" value="beta-beta-alpha zinc fingers"/>
    <property type="match status" value="3"/>
</dbReference>
<keyword evidence="10" id="KW-1185">Reference proteome</keyword>
<evidence type="ECO:0000259" key="8">
    <source>
        <dbReference type="PROSITE" id="PS50157"/>
    </source>
</evidence>
<evidence type="ECO:0000313" key="9">
    <source>
        <dbReference type="EMBL" id="KAK3907497.1"/>
    </source>
</evidence>
<dbReference type="Gene3D" id="3.30.160.60">
    <property type="entry name" value="Classic Zinc Finger"/>
    <property type="match status" value="5"/>
</dbReference>
<dbReference type="PROSITE" id="PS00028">
    <property type="entry name" value="ZINC_FINGER_C2H2_1"/>
    <property type="match status" value="5"/>
</dbReference>
<comment type="subcellular location">
    <subcellularLocation>
        <location evidence="1">Nucleus</location>
    </subcellularLocation>
</comment>
<organism evidence="9 10">
    <name type="scientific">Frankliniella fusca</name>
    <dbReference type="NCBI Taxonomy" id="407009"/>
    <lineage>
        <taxon>Eukaryota</taxon>
        <taxon>Metazoa</taxon>
        <taxon>Ecdysozoa</taxon>
        <taxon>Arthropoda</taxon>
        <taxon>Hexapoda</taxon>
        <taxon>Insecta</taxon>
        <taxon>Pterygota</taxon>
        <taxon>Neoptera</taxon>
        <taxon>Paraneoptera</taxon>
        <taxon>Thysanoptera</taxon>
        <taxon>Terebrantia</taxon>
        <taxon>Thripoidea</taxon>
        <taxon>Thripidae</taxon>
        <taxon>Frankliniella</taxon>
    </lineage>
</organism>
<dbReference type="AlphaFoldDB" id="A0AAE1GQE5"/>
<feature type="non-terminal residue" evidence="9">
    <location>
        <position position="1"/>
    </location>
</feature>
<dbReference type="GO" id="GO:0008270">
    <property type="term" value="F:zinc ion binding"/>
    <property type="evidence" value="ECO:0007669"/>
    <property type="project" value="UniProtKB-KW"/>
</dbReference>
<protein>
    <submittedName>
        <fullName evidence="9">Zinc finger protein 555</fullName>
    </submittedName>
</protein>
<evidence type="ECO:0000256" key="6">
    <source>
        <dbReference type="ARBA" id="ARBA00023242"/>
    </source>
</evidence>
<dbReference type="FunFam" id="3.30.160.60:FF:000688">
    <property type="entry name" value="zinc finger protein 197 isoform X1"/>
    <property type="match status" value="1"/>
</dbReference>
<name>A0AAE1GQE5_9NEOP</name>
<dbReference type="InterPro" id="IPR036236">
    <property type="entry name" value="Znf_C2H2_sf"/>
</dbReference>
<keyword evidence="5" id="KW-0862">Zinc</keyword>
<evidence type="ECO:0000256" key="3">
    <source>
        <dbReference type="ARBA" id="ARBA00022737"/>
    </source>
</evidence>
<evidence type="ECO:0000256" key="4">
    <source>
        <dbReference type="ARBA" id="ARBA00022771"/>
    </source>
</evidence>
<comment type="caution">
    <text evidence="9">The sequence shown here is derived from an EMBL/GenBank/DDBJ whole genome shotgun (WGS) entry which is preliminary data.</text>
</comment>
<reference evidence="9" key="1">
    <citation type="submission" date="2021-07" db="EMBL/GenBank/DDBJ databases">
        <authorList>
            <person name="Catto M.A."/>
            <person name="Jacobson A."/>
            <person name="Kennedy G."/>
            <person name="Labadie P."/>
            <person name="Hunt B.G."/>
            <person name="Srinivasan R."/>
        </authorList>
    </citation>
    <scope>NUCLEOTIDE SEQUENCE</scope>
    <source>
        <strain evidence="9">PL_HMW_Pooled</strain>
        <tissue evidence="9">Head</tissue>
    </source>
</reference>
<keyword evidence="4 7" id="KW-0863">Zinc-finger</keyword>
<gene>
    <name evidence="9" type="ORF">KUF71_002996</name>
</gene>
<feature type="domain" description="C2H2-type" evidence="8">
    <location>
        <begin position="47"/>
        <end position="74"/>
    </location>
</feature>
<dbReference type="InterPro" id="IPR013087">
    <property type="entry name" value="Znf_C2H2_type"/>
</dbReference>
<dbReference type="GO" id="GO:0030674">
    <property type="term" value="F:protein-macromolecule adaptor activity"/>
    <property type="evidence" value="ECO:0007669"/>
    <property type="project" value="UniProtKB-ARBA"/>
</dbReference>
<evidence type="ECO:0000256" key="7">
    <source>
        <dbReference type="PROSITE-ProRule" id="PRU00042"/>
    </source>
</evidence>
<evidence type="ECO:0000256" key="1">
    <source>
        <dbReference type="ARBA" id="ARBA00004123"/>
    </source>
</evidence>
<evidence type="ECO:0000256" key="5">
    <source>
        <dbReference type="ARBA" id="ARBA00022833"/>
    </source>
</evidence>
<dbReference type="PROSITE" id="PS50157">
    <property type="entry name" value="ZINC_FINGER_C2H2_2"/>
    <property type="match status" value="5"/>
</dbReference>
<sequence>GVIVCRVHNQAQSKLAALRPQRKDKSSLAREAICLKMPRPRGGRERHECPDCHQSFATSTILKRHLPVHTEGDALQCKLCDRKFTQSYYLKNHLLSHTGEEPFKCTECQKTFMYESSLKRHFRIHTGERTYECADCHETFRYRDNLMRHRRSHHGGEKLSECKVCLKRFSSKSKYEIHVRMHEGQLKQVTEATGYQFSSNPKAEPNDAAILKCPACGKYLSSHSVVCCVCEKTFSHLSYLRTHIERQLEGGAKCSE</sequence>
<dbReference type="PANTHER" id="PTHR24406">
    <property type="entry name" value="TRANSCRIPTIONAL REPRESSOR CTCFL-RELATED"/>
    <property type="match status" value="1"/>
</dbReference>
<feature type="domain" description="C2H2-type" evidence="8">
    <location>
        <begin position="103"/>
        <end position="130"/>
    </location>
</feature>
<dbReference type="Proteomes" id="UP001219518">
    <property type="component" value="Unassembled WGS sequence"/>
</dbReference>
<dbReference type="EMBL" id="JAHWGI010000011">
    <property type="protein sequence ID" value="KAK3907497.1"/>
    <property type="molecule type" value="Genomic_DNA"/>
</dbReference>
<feature type="domain" description="C2H2-type" evidence="8">
    <location>
        <begin position="131"/>
        <end position="159"/>
    </location>
</feature>
<evidence type="ECO:0000256" key="2">
    <source>
        <dbReference type="ARBA" id="ARBA00022723"/>
    </source>
</evidence>
<reference evidence="9" key="2">
    <citation type="journal article" date="2023" name="BMC Genomics">
        <title>Pest status, molecular evolution, and epigenetic factors derived from the genome assembly of Frankliniella fusca, a thysanopteran phytovirus vector.</title>
        <authorList>
            <person name="Catto M.A."/>
            <person name="Labadie P.E."/>
            <person name="Jacobson A.L."/>
            <person name="Kennedy G.G."/>
            <person name="Srinivasan R."/>
            <person name="Hunt B.G."/>
        </authorList>
    </citation>
    <scope>NUCLEOTIDE SEQUENCE</scope>
    <source>
        <strain evidence="9">PL_HMW_Pooled</strain>
    </source>
</reference>